<dbReference type="RefSeq" id="WP_236337661.1">
    <property type="nucleotide sequence ID" value="NZ_JAKIJS010000001.1"/>
</dbReference>
<organism evidence="1 2">
    <name type="scientific">Pseudalkalibacillus berkeleyi</name>
    <dbReference type="NCBI Taxonomy" id="1069813"/>
    <lineage>
        <taxon>Bacteria</taxon>
        <taxon>Bacillati</taxon>
        <taxon>Bacillota</taxon>
        <taxon>Bacilli</taxon>
        <taxon>Bacillales</taxon>
        <taxon>Fictibacillaceae</taxon>
        <taxon>Pseudalkalibacillus</taxon>
    </lineage>
</organism>
<dbReference type="Proteomes" id="UP001649381">
    <property type="component" value="Unassembled WGS sequence"/>
</dbReference>
<gene>
    <name evidence="1" type="ORF">L2716_14955</name>
</gene>
<comment type="caution">
    <text evidence="1">The sequence shown here is derived from an EMBL/GenBank/DDBJ whole genome shotgun (WGS) entry which is preliminary data.</text>
</comment>
<proteinExistence type="predicted"/>
<evidence type="ECO:0000313" key="2">
    <source>
        <dbReference type="Proteomes" id="UP001649381"/>
    </source>
</evidence>
<dbReference type="InterPro" id="IPR054224">
    <property type="entry name" value="DUF6944"/>
</dbReference>
<accession>A0ABS9H233</accession>
<sequence length="185" mass="19422">MGKQQVIEITGSWTQAVGTILAAIGSTPSFNLPKQVDKNLRIVGNALQALGNAIQAAGSPTITLETTGNKIQVVGNLTVIYGIVADIPNVKKQEFEIAGNWLQALGALLAVFEQLSDIRKEFINILGNVLQSWGNSLQAIGGIIGLEGNDQLSTALDVNGSWIQALGSVFTAGGTTFQSEDEGED</sequence>
<dbReference type="Pfam" id="PF22116">
    <property type="entry name" value="DUF6944"/>
    <property type="match status" value="1"/>
</dbReference>
<name>A0ABS9H233_9BACL</name>
<keyword evidence="2" id="KW-1185">Reference proteome</keyword>
<reference evidence="1 2" key="1">
    <citation type="submission" date="2022-01" db="EMBL/GenBank/DDBJ databases">
        <title>Alkalihalobacillus sp. EGI L200015, a novel bacterium isolated from a salt lake sediment.</title>
        <authorList>
            <person name="Gao L."/>
            <person name="Fang B.-Z."/>
            <person name="Li W.-J."/>
        </authorList>
    </citation>
    <scope>NUCLEOTIDE SEQUENCE [LARGE SCALE GENOMIC DNA]</scope>
    <source>
        <strain evidence="1 2">KCTC 12718</strain>
    </source>
</reference>
<evidence type="ECO:0000313" key="1">
    <source>
        <dbReference type="EMBL" id="MCF6139037.1"/>
    </source>
</evidence>
<dbReference type="EMBL" id="JAKIJS010000001">
    <property type="protein sequence ID" value="MCF6139037.1"/>
    <property type="molecule type" value="Genomic_DNA"/>
</dbReference>
<protein>
    <submittedName>
        <fullName evidence="1">Uncharacterized protein</fullName>
    </submittedName>
</protein>